<evidence type="ECO:0000256" key="6">
    <source>
        <dbReference type="ARBA" id="ARBA00022723"/>
    </source>
</evidence>
<dbReference type="Proteomes" id="UP001163687">
    <property type="component" value="Chromosome"/>
</dbReference>
<keyword evidence="12" id="KW-1185">Reference proteome</keyword>
<evidence type="ECO:0000256" key="2">
    <source>
        <dbReference type="ARBA" id="ARBA00004370"/>
    </source>
</evidence>
<keyword evidence="7 10" id="KW-1133">Transmembrane helix</keyword>
<dbReference type="Pfam" id="PF01127">
    <property type="entry name" value="Sdh_cyt"/>
    <property type="match status" value="1"/>
</dbReference>
<dbReference type="KEGG" id="cmic:caldi_25130"/>
<evidence type="ECO:0000256" key="7">
    <source>
        <dbReference type="ARBA" id="ARBA00022989"/>
    </source>
</evidence>
<dbReference type="PANTHER" id="PTHR41910:SF1">
    <property type="entry name" value="SUCCINATE DEHYDROGENASE HYDROPHOBIC MEMBRANE ANCHOR SUBUNIT"/>
    <property type="match status" value="1"/>
</dbReference>
<keyword evidence="5 10" id="KW-0812">Transmembrane</keyword>
<keyword evidence="4" id="KW-0349">Heme</keyword>
<dbReference type="NCBIfam" id="TIGR02970">
    <property type="entry name" value="succ_dehyd_cytB"/>
    <property type="match status" value="1"/>
</dbReference>
<feature type="transmembrane region" description="Helical" evidence="10">
    <location>
        <begin position="97"/>
        <end position="117"/>
    </location>
</feature>
<dbReference type="AlphaFoldDB" id="A0AA35CN39"/>
<dbReference type="PANTHER" id="PTHR41910">
    <property type="entry name" value="SUCCINATE DEHYDROGENASE 2 MEMBRANE SUBUNIT SDHC"/>
    <property type="match status" value="1"/>
</dbReference>
<keyword evidence="9 10" id="KW-0472">Membrane</keyword>
<evidence type="ECO:0000313" key="12">
    <source>
        <dbReference type="Proteomes" id="UP001163687"/>
    </source>
</evidence>
<feature type="transmembrane region" description="Helical" evidence="10">
    <location>
        <begin position="56"/>
        <end position="77"/>
    </location>
</feature>
<reference evidence="11" key="1">
    <citation type="submission" date="2022-03" db="EMBL/GenBank/DDBJ databases">
        <title>Complete genome sequence of Caldinitratiruptor microaerophilus.</title>
        <authorList>
            <person name="Mukaiyama R."/>
            <person name="Nishiyama T."/>
            <person name="Ueda K."/>
        </authorList>
    </citation>
    <scope>NUCLEOTIDE SEQUENCE</scope>
    <source>
        <strain evidence="11">JCM 16183</strain>
    </source>
</reference>
<comment type="cofactor">
    <cofactor evidence="1">
        <name>heme</name>
        <dbReference type="ChEBI" id="CHEBI:30413"/>
    </cofactor>
</comment>
<evidence type="ECO:0000256" key="3">
    <source>
        <dbReference type="ARBA" id="ARBA00007244"/>
    </source>
</evidence>
<dbReference type="InterPro" id="IPR014314">
    <property type="entry name" value="Succ_DH_cytb556"/>
</dbReference>
<dbReference type="InterPro" id="IPR000701">
    <property type="entry name" value="SuccDH_FuR_B_TM-su"/>
</dbReference>
<keyword evidence="8" id="KW-0408">Iron</keyword>
<evidence type="ECO:0000256" key="8">
    <source>
        <dbReference type="ARBA" id="ARBA00023004"/>
    </source>
</evidence>
<dbReference type="GO" id="GO:0046872">
    <property type="term" value="F:metal ion binding"/>
    <property type="evidence" value="ECO:0007669"/>
    <property type="project" value="UniProtKB-KW"/>
</dbReference>
<organism evidence="11 12">
    <name type="scientific">Caldinitratiruptor microaerophilus</name>
    <dbReference type="NCBI Taxonomy" id="671077"/>
    <lineage>
        <taxon>Bacteria</taxon>
        <taxon>Bacillati</taxon>
        <taxon>Bacillota</taxon>
        <taxon>Clostridia</taxon>
        <taxon>Eubacteriales</taxon>
        <taxon>Symbiobacteriaceae</taxon>
        <taxon>Caldinitratiruptor</taxon>
    </lineage>
</organism>
<accession>A0AA35CN39</accession>
<evidence type="ECO:0000256" key="9">
    <source>
        <dbReference type="ARBA" id="ARBA00023136"/>
    </source>
</evidence>
<dbReference type="InterPro" id="IPR039023">
    <property type="entry name" value="SdhC_prok"/>
</dbReference>
<comment type="similarity">
    <text evidence="3">Belongs to the cytochrome b560 family.</text>
</comment>
<keyword evidence="6" id="KW-0479">Metal-binding</keyword>
<dbReference type="InterPro" id="IPR034804">
    <property type="entry name" value="SQR/QFR_C/D"/>
</dbReference>
<dbReference type="CDD" id="cd03501">
    <property type="entry name" value="SQR_TypeA_SdhC_like"/>
    <property type="match status" value="1"/>
</dbReference>
<evidence type="ECO:0000313" key="11">
    <source>
        <dbReference type="EMBL" id="BDG61423.1"/>
    </source>
</evidence>
<evidence type="ECO:0000256" key="4">
    <source>
        <dbReference type="ARBA" id="ARBA00022617"/>
    </source>
</evidence>
<dbReference type="Gene3D" id="1.20.1300.10">
    <property type="entry name" value="Fumarate reductase/succinate dehydrogenase, transmembrane subunit"/>
    <property type="match status" value="1"/>
</dbReference>
<dbReference type="EMBL" id="AP025628">
    <property type="protein sequence ID" value="BDG61423.1"/>
    <property type="molecule type" value="Genomic_DNA"/>
</dbReference>
<gene>
    <name evidence="11" type="ORF">caldi_25130</name>
</gene>
<protein>
    <submittedName>
        <fullName evidence="11">Succinate dehydrogenase, cytochrome b556 subunit</fullName>
    </submittedName>
</protein>
<dbReference type="GO" id="GO:0006099">
    <property type="term" value="P:tricarboxylic acid cycle"/>
    <property type="evidence" value="ECO:0007669"/>
    <property type="project" value="InterPro"/>
</dbReference>
<evidence type="ECO:0000256" key="10">
    <source>
        <dbReference type="SAM" id="Phobius"/>
    </source>
</evidence>
<name>A0AA35CN39_9FIRM</name>
<evidence type="ECO:0000256" key="5">
    <source>
        <dbReference type="ARBA" id="ARBA00022692"/>
    </source>
</evidence>
<proteinExistence type="inferred from homology"/>
<dbReference type="SUPFAM" id="SSF81343">
    <property type="entry name" value="Fumarate reductase respiratory complex transmembrane subunits"/>
    <property type="match status" value="1"/>
</dbReference>
<sequence length="127" mass="14324">MYADLAPRRYRAGMWAFALHRISGLAIALFLLLHIWEITSVTRGGAQGFDQTMARLAVRPFVIGEFLLFLAVVFHGINGVRLVLMDMGAGVRRQKALFWWVLGISAAVIVYGAFFFARRFAAYPWSL</sequence>
<feature type="transmembrane region" description="Helical" evidence="10">
    <location>
        <begin position="12"/>
        <end position="36"/>
    </location>
</feature>
<dbReference type="GO" id="GO:0009055">
    <property type="term" value="F:electron transfer activity"/>
    <property type="evidence" value="ECO:0007669"/>
    <property type="project" value="InterPro"/>
</dbReference>
<evidence type="ECO:0000256" key="1">
    <source>
        <dbReference type="ARBA" id="ARBA00001971"/>
    </source>
</evidence>
<comment type="subcellular location">
    <subcellularLocation>
        <location evidence="2">Membrane</location>
    </subcellularLocation>
</comment>
<dbReference type="GO" id="GO:0016020">
    <property type="term" value="C:membrane"/>
    <property type="evidence" value="ECO:0007669"/>
    <property type="project" value="UniProtKB-SubCell"/>
</dbReference>